<reference evidence="2" key="1">
    <citation type="journal article" date="2020" name="G3 (Bethesda)">
        <title>High-Quality Assemblies for Three Invasive Social Wasps from the &lt;i&gt;Vespula&lt;/i&gt; Genus.</title>
        <authorList>
            <person name="Harrop T.W.R."/>
            <person name="Guhlin J."/>
            <person name="McLaughlin G.M."/>
            <person name="Permina E."/>
            <person name="Stockwell P."/>
            <person name="Gilligan J."/>
            <person name="Le Lec M.F."/>
            <person name="Gruber M.A.M."/>
            <person name="Quinn O."/>
            <person name="Lovegrove M."/>
            <person name="Duncan E.J."/>
            <person name="Remnant E.J."/>
            <person name="Van Eeckhoven J."/>
            <person name="Graham B."/>
            <person name="Knapp R.A."/>
            <person name="Langford K.W."/>
            <person name="Kronenberg Z."/>
            <person name="Press M.O."/>
            <person name="Eacker S.M."/>
            <person name="Wilson-Rankin E.E."/>
            <person name="Purcell J."/>
            <person name="Lester P.J."/>
            <person name="Dearden P.K."/>
        </authorList>
    </citation>
    <scope>NUCLEOTIDE SEQUENCE</scope>
    <source>
        <strain evidence="2">Linc-1</strain>
    </source>
</reference>
<name>A0A834JR86_VESGE</name>
<evidence type="ECO:0000313" key="2">
    <source>
        <dbReference type="EMBL" id="KAF7391902.1"/>
    </source>
</evidence>
<dbReference type="Proteomes" id="UP000617340">
    <property type="component" value="Unassembled WGS sequence"/>
</dbReference>
<dbReference type="AlphaFoldDB" id="A0A834JR86"/>
<keyword evidence="3" id="KW-1185">Reference proteome</keyword>
<comment type="caution">
    <text evidence="2">The sequence shown here is derived from an EMBL/GenBank/DDBJ whole genome shotgun (WGS) entry which is preliminary data.</text>
</comment>
<accession>A0A834JR86</accession>
<organism evidence="2 3">
    <name type="scientific">Vespula germanica</name>
    <name type="common">German yellow jacket</name>
    <name type="synonym">Paravespula germanica</name>
    <dbReference type="NCBI Taxonomy" id="30212"/>
    <lineage>
        <taxon>Eukaryota</taxon>
        <taxon>Metazoa</taxon>
        <taxon>Ecdysozoa</taxon>
        <taxon>Arthropoda</taxon>
        <taxon>Hexapoda</taxon>
        <taxon>Insecta</taxon>
        <taxon>Pterygota</taxon>
        <taxon>Neoptera</taxon>
        <taxon>Endopterygota</taxon>
        <taxon>Hymenoptera</taxon>
        <taxon>Apocrita</taxon>
        <taxon>Aculeata</taxon>
        <taxon>Vespoidea</taxon>
        <taxon>Vespidae</taxon>
        <taxon>Vespinae</taxon>
        <taxon>Vespula</taxon>
    </lineage>
</organism>
<protein>
    <submittedName>
        <fullName evidence="2">Uncharacterized protein</fullName>
    </submittedName>
</protein>
<gene>
    <name evidence="2" type="ORF">HZH68_011445</name>
</gene>
<feature type="region of interest" description="Disordered" evidence="1">
    <location>
        <begin position="1"/>
        <end position="20"/>
    </location>
</feature>
<dbReference type="EMBL" id="JACSDZ010000011">
    <property type="protein sequence ID" value="KAF7391902.1"/>
    <property type="molecule type" value="Genomic_DNA"/>
</dbReference>
<proteinExistence type="predicted"/>
<evidence type="ECO:0000313" key="3">
    <source>
        <dbReference type="Proteomes" id="UP000617340"/>
    </source>
</evidence>
<sequence length="75" mass="8525">MRKAWGRKKKEEQDKNSSTFRVSSARSWRLELTALPISAHSNISSHPRLHGIMHHGTRMNIWNVPPFTVSSDATG</sequence>
<evidence type="ECO:0000256" key="1">
    <source>
        <dbReference type="SAM" id="MobiDB-lite"/>
    </source>
</evidence>